<dbReference type="InterPro" id="IPR008927">
    <property type="entry name" value="6-PGluconate_DH-like_C_sf"/>
</dbReference>
<dbReference type="PANTHER" id="PTHR21708">
    <property type="entry name" value="PROBABLE 2-DEHYDROPANTOATE 2-REDUCTASE"/>
    <property type="match status" value="1"/>
</dbReference>
<dbReference type="InterPro" id="IPR051402">
    <property type="entry name" value="KPR-Related"/>
</dbReference>
<feature type="domain" description="Ketopantoate reductase C-terminal" evidence="3">
    <location>
        <begin position="199"/>
        <end position="322"/>
    </location>
</feature>
<feature type="region of interest" description="Disordered" evidence="1">
    <location>
        <begin position="469"/>
        <end position="490"/>
    </location>
</feature>
<dbReference type="Gene3D" id="1.10.1040.10">
    <property type="entry name" value="N-(1-d-carboxylethyl)-l-norvaline Dehydrogenase, domain 2"/>
    <property type="match status" value="1"/>
</dbReference>
<dbReference type="Gene3D" id="3.40.50.720">
    <property type="entry name" value="NAD(P)-binding Rossmann-like Domain"/>
    <property type="match status" value="1"/>
</dbReference>
<proteinExistence type="predicted"/>
<dbReference type="Pfam" id="PF08546">
    <property type="entry name" value="ApbA_C"/>
    <property type="match status" value="1"/>
</dbReference>
<dbReference type="OrthoDB" id="5302359at2759"/>
<feature type="compositionally biased region" description="Polar residues" evidence="1">
    <location>
        <begin position="691"/>
        <end position="714"/>
    </location>
</feature>
<dbReference type="eggNOG" id="ENOG502QT3Z">
    <property type="taxonomic scope" value="Eukaryota"/>
</dbReference>
<reference evidence="4 5" key="1">
    <citation type="journal article" date="2011" name="PLoS Genet.">
        <title>Comparative genomic analysis of human fungal pathogens causing paracoccidioidomycosis.</title>
        <authorList>
            <person name="Desjardins C.A."/>
            <person name="Champion M.D."/>
            <person name="Holder J.W."/>
            <person name="Muszewska A."/>
            <person name="Goldberg J."/>
            <person name="Bailao A.M."/>
            <person name="Brigido M.M."/>
            <person name="Ferreira M.E."/>
            <person name="Garcia A.M."/>
            <person name="Grynberg M."/>
            <person name="Gujja S."/>
            <person name="Heiman D.I."/>
            <person name="Henn M.R."/>
            <person name="Kodira C.D."/>
            <person name="Leon-Narvaez H."/>
            <person name="Longo L.V."/>
            <person name="Ma L.J."/>
            <person name="Malavazi I."/>
            <person name="Matsuo A.L."/>
            <person name="Morais F.V."/>
            <person name="Pereira M."/>
            <person name="Rodriguez-Brito S."/>
            <person name="Sakthikumar S."/>
            <person name="Salem-Izacc S.M."/>
            <person name="Sykes S.M."/>
            <person name="Teixeira M.M."/>
            <person name="Vallejo M.C."/>
            <person name="Walter M.E."/>
            <person name="Yandava C."/>
            <person name="Young S."/>
            <person name="Zeng Q."/>
            <person name="Zucker J."/>
            <person name="Felipe M.S."/>
            <person name="Goldman G.H."/>
            <person name="Haas B.J."/>
            <person name="McEwen J.G."/>
            <person name="Nino-Vega G."/>
            <person name="Puccia R."/>
            <person name="San-Blas G."/>
            <person name="Soares C.M."/>
            <person name="Birren B.W."/>
            <person name="Cuomo C.A."/>
        </authorList>
    </citation>
    <scope>NUCLEOTIDE SEQUENCE [LARGE SCALE GENOMIC DNA]</scope>
    <source>
        <strain evidence="4 5">Pb18</strain>
    </source>
</reference>
<organism evidence="4 5">
    <name type="scientific">Paracoccidioides brasiliensis (strain Pb18)</name>
    <dbReference type="NCBI Taxonomy" id="502780"/>
    <lineage>
        <taxon>Eukaryota</taxon>
        <taxon>Fungi</taxon>
        <taxon>Dikarya</taxon>
        <taxon>Ascomycota</taxon>
        <taxon>Pezizomycotina</taxon>
        <taxon>Eurotiomycetes</taxon>
        <taxon>Eurotiomycetidae</taxon>
        <taxon>Onygenales</taxon>
        <taxon>Ajellomycetaceae</taxon>
        <taxon>Paracoccidioides</taxon>
    </lineage>
</organism>
<dbReference type="InterPro" id="IPR013752">
    <property type="entry name" value="KPA_reductase"/>
</dbReference>
<evidence type="ECO:0000259" key="2">
    <source>
        <dbReference type="Pfam" id="PF02558"/>
    </source>
</evidence>
<dbReference type="PANTHER" id="PTHR21708:SF25">
    <property type="entry name" value="PROTEIN PAM1-RELATED"/>
    <property type="match status" value="1"/>
</dbReference>
<dbReference type="GO" id="GO:0005737">
    <property type="term" value="C:cytoplasm"/>
    <property type="evidence" value="ECO:0007669"/>
    <property type="project" value="TreeGrafter"/>
</dbReference>
<dbReference type="Proteomes" id="UP000001628">
    <property type="component" value="Unassembled WGS sequence"/>
</dbReference>
<dbReference type="KEGG" id="pbn:PADG_04675"/>
<feature type="compositionally biased region" description="Low complexity" evidence="1">
    <location>
        <begin position="715"/>
        <end position="730"/>
    </location>
</feature>
<feature type="region of interest" description="Disordered" evidence="1">
    <location>
        <begin position="327"/>
        <end position="409"/>
    </location>
</feature>
<accession>C1GCF3</accession>
<dbReference type="Pfam" id="PF02558">
    <property type="entry name" value="ApbA"/>
    <property type="match status" value="1"/>
</dbReference>
<feature type="compositionally biased region" description="Pro residues" evidence="1">
    <location>
        <begin position="377"/>
        <end position="399"/>
    </location>
</feature>
<evidence type="ECO:0000313" key="5">
    <source>
        <dbReference type="Proteomes" id="UP000001628"/>
    </source>
</evidence>
<feature type="region of interest" description="Disordered" evidence="1">
    <location>
        <begin position="599"/>
        <end position="754"/>
    </location>
</feature>
<gene>
    <name evidence="4" type="ORF">PADG_04675</name>
</gene>
<evidence type="ECO:0000313" key="4">
    <source>
        <dbReference type="EMBL" id="EEH48596.1"/>
    </source>
</evidence>
<dbReference type="EMBL" id="KN275961">
    <property type="protein sequence ID" value="EEH48596.1"/>
    <property type="molecule type" value="Genomic_DNA"/>
</dbReference>
<dbReference type="SUPFAM" id="SSF48179">
    <property type="entry name" value="6-phosphogluconate dehydrogenase C-terminal domain-like"/>
    <property type="match status" value="1"/>
</dbReference>
<dbReference type="OMA" id="IWVGATN"/>
<evidence type="ECO:0008006" key="6">
    <source>
        <dbReference type="Google" id="ProtNLM"/>
    </source>
</evidence>
<dbReference type="AlphaFoldDB" id="C1GCF3"/>
<dbReference type="GeneID" id="22583738"/>
<dbReference type="InterPro" id="IPR013328">
    <property type="entry name" value="6PGD_dom2"/>
</dbReference>
<feature type="domain" description="Ketopantoate reductase N-terminal" evidence="2">
    <location>
        <begin position="10"/>
        <end position="165"/>
    </location>
</feature>
<dbReference type="FunFam" id="1.10.1040.10:FF:000017">
    <property type="entry name" value="2-dehydropantoate 2-reductase"/>
    <property type="match status" value="1"/>
</dbReference>
<dbReference type="InParanoid" id="C1GCF3"/>
<feature type="compositionally biased region" description="Gly residues" evidence="1">
    <location>
        <begin position="360"/>
        <end position="371"/>
    </location>
</feature>
<dbReference type="FunFam" id="3.40.50.720:FF:000424">
    <property type="entry name" value="Meiotically up-regulated gene 72 protein"/>
    <property type="match status" value="1"/>
</dbReference>
<dbReference type="HOGENOM" id="CLU_021479_0_0_1"/>
<protein>
    <recommendedName>
        <fullName evidence="6">2-dehydropantoate 2-reductase</fullName>
    </recommendedName>
</protein>
<feature type="region of interest" description="Disordered" evidence="1">
    <location>
        <begin position="520"/>
        <end position="566"/>
    </location>
</feature>
<name>C1GCF3_PARBD</name>
<sequence>MVPSPPRLRILSVGGNAISAFLSWRLQATKSCDVTLVWKSGFDAVSQYGIIFRSKLFGIERFKPFQVVRSPDEIVSPDHPFDYVILCLKALPDVYDLASVIESVVTPQHTCILVNTTSTLGVEAHLEHRFPTNVVLSLVSGIEINQTGTSEFEHAASTNVWVGPATKNAMIPSSIQTDMAVALAITLGTGQVDCKVSENIRQEQYDRMIGPISFHPASVIFDCPKHADLLEKIGLRQLVSDVIDELVSLANSQGCTFSEKFKESTIEKMISPSECSSIMYQDFQARRPMEVETFLGSPIKLAMETGIKVPRIETLYAMLHHINTVNQTKQQQDAASPNAMHPPPRISSAAHPPRPPLNGVRGGRIGPGPDGGMPLPRRGPPPMGSHPKPPPNGYPPRGLPPVQRETSEENNLEEFSHLILYDDVVEDGVQNGGYAPVSNGGGTSAADLALRERELALRQRELQLREQEMSLKRGRRRTSAGRDAFDDMDDDDYFDPMDCGPPMPQIDPDNFDMMSVTSRRNRKVPNASQFRKNPEMGGGPPSRPPSAFSRQFAGGRMSGGGRNRASSRLLDEIPGMHDSLLNNPMMGYSSNRYGNVDRKEMRDESRANSLTASRINDLGQGNFHPSRRPSQSPGTSFHPAGRGMGRPSPGHDLYNGQPLMMSPGGRPSPGMMKAPVPKYPPGQGNAVAPQQVEQHVGVSNSYPTKGSPNVRSLTGSASASAGSGDSGASANLDPETSAHSSQSSLGPRPPVLTR</sequence>
<dbReference type="InterPro" id="IPR013332">
    <property type="entry name" value="KPR_N"/>
</dbReference>
<keyword evidence="5" id="KW-1185">Reference proteome</keyword>
<dbReference type="VEuPathDB" id="FungiDB:PADG_04675"/>
<dbReference type="RefSeq" id="XP_010760329.1">
    <property type="nucleotide sequence ID" value="XM_010762027.1"/>
</dbReference>
<evidence type="ECO:0000259" key="3">
    <source>
        <dbReference type="Pfam" id="PF08546"/>
    </source>
</evidence>
<evidence type="ECO:0000256" key="1">
    <source>
        <dbReference type="SAM" id="MobiDB-lite"/>
    </source>
</evidence>